<reference evidence="3" key="1">
    <citation type="submission" date="2016-11" db="UniProtKB">
        <authorList>
            <consortium name="WormBaseParasite"/>
        </authorList>
    </citation>
    <scope>IDENTIFICATION</scope>
</reference>
<dbReference type="WBParaSite" id="Hba_18725">
    <property type="protein sequence ID" value="Hba_18725"/>
    <property type="gene ID" value="Hba_18725"/>
</dbReference>
<proteinExistence type="predicted"/>
<sequence>MFRLLFVLALIAFVQALPAIRPKVPKVTGPPLPTPPFGSPIEASQVGDLEGAVLVKKGSAEHDPPQTLNQPTTPPFIDFAKRGEASFVKNSK</sequence>
<dbReference type="AlphaFoldDB" id="A0A1I7XMK3"/>
<accession>A0A1I7XMK3</accession>
<protein>
    <submittedName>
        <fullName evidence="3">Uncharacterized protein</fullName>
    </submittedName>
</protein>
<evidence type="ECO:0000313" key="3">
    <source>
        <dbReference type="WBParaSite" id="Hba_18725"/>
    </source>
</evidence>
<name>A0A1I7XMK3_HETBA</name>
<keyword evidence="1" id="KW-0732">Signal</keyword>
<feature type="chain" id="PRO_5009311367" evidence="1">
    <location>
        <begin position="17"/>
        <end position="92"/>
    </location>
</feature>
<dbReference type="Proteomes" id="UP000095283">
    <property type="component" value="Unplaced"/>
</dbReference>
<organism evidence="2 3">
    <name type="scientific">Heterorhabditis bacteriophora</name>
    <name type="common">Entomopathogenic nematode worm</name>
    <dbReference type="NCBI Taxonomy" id="37862"/>
    <lineage>
        <taxon>Eukaryota</taxon>
        <taxon>Metazoa</taxon>
        <taxon>Ecdysozoa</taxon>
        <taxon>Nematoda</taxon>
        <taxon>Chromadorea</taxon>
        <taxon>Rhabditida</taxon>
        <taxon>Rhabditina</taxon>
        <taxon>Rhabditomorpha</taxon>
        <taxon>Strongyloidea</taxon>
        <taxon>Heterorhabditidae</taxon>
        <taxon>Heterorhabditis</taxon>
    </lineage>
</organism>
<feature type="signal peptide" evidence="1">
    <location>
        <begin position="1"/>
        <end position="16"/>
    </location>
</feature>
<evidence type="ECO:0000256" key="1">
    <source>
        <dbReference type="SAM" id="SignalP"/>
    </source>
</evidence>
<evidence type="ECO:0000313" key="2">
    <source>
        <dbReference type="Proteomes" id="UP000095283"/>
    </source>
</evidence>
<keyword evidence="2" id="KW-1185">Reference proteome</keyword>